<evidence type="ECO:0000256" key="1">
    <source>
        <dbReference type="SAM" id="SignalP"/>
    </source>
</evidence>
<comment type="caution">
    <text evidence="2">The sequence shown here is derived from an EMBL/GenBank/DDBJ whole genome shotgun (WGS) entry which is preliminary data.</text>
</comment>
<dbReference type="Proteomes" id="UP000196342">
    <property type="component" value="Unassembled WGS sequence"/>
</dbReference>
<reference evidence="2 3" key="1">
    <citation type="submission" date="2017-05" db="EMBL/GenBank/DDBJ databases">
        <title>Chromobacterium violaceum GHPS1 isolated from Hydrocarbon polluted soil in French Guiana display an awesome secondary metabolite arsenal and a battery of drug and heavy-metal-resistance and detoxification of xenobiotics proteins.</title>
        <authorList>
            <person name="Belbahri L."/>
        </authorList>
    </citation>
    <scope>NUCLEOTIDE SEQUENCE [LARGE SCALE GENOMIC DNA]</scope>
    <source>
        <strain evidence="2 3">GHPS1</strain>
    </source>
</reference>
<accession>A0A202BD72</accession>
<feature type="signal peptide" evidence="1">
    <location>
        <begin position="1"/>
        <end position="21"/>
    </location>
</feature>
<evidence type="ECO:0008006" key="4">
    <source>
        <dbReference type="Google" id="ProtNLM"/>
    </source>
</evidence>
<evidence type="ECO:0000313" key="3">
    <source>
        <dbReference type="Proteomes" id="UP000196342"/>
    </source>
</evidence>
<dbReference type="EMBL" id="NHOO01000004">
    <property type="protein sequence ID" value="OVE49352.1"/>
    <property type="molecule type" value="Genomic_DNA"/>
</dbReference>
<sequence length="100" mass="10135">MKKAILTLAALAALQSGFALASNGGTVSFSGSIVKEPCAQSSSALLSYAQNPRQYQAARKVASGQSCSGMDNTQSLSIAAVNMTGSATQSSGQLVTIVYN</sequence>
<feature type="chain" id="PRO_5041081461" description="Type 1 fimbrial protein" evidence="1">
    <location>
        <begin position="22"/>
        <end position="100"/>
    </location>
</feature>
<organism evidence="2 3">
    <name type="scientific">Chromobacterium violaceum</name>
    <dbReference type="NCBI Taxonomy" id="536"/>
    <lineage>
        <taxon>Bacteria</taxon>
        <taxon>Pseudomonadati</taxon>
        <taxon>Pseudomonadota</taxon>
        <taxon>Betaproteobacteria</taxon>
        <taxon>Neisseriales</taxon>
        <taxon>Chromobacteriaceae</taxon>
        <taxon>Chromobacterium</taxon>
    </lineage>
</organism>
<name>A0A202BD72_CHRVL</name>
<keyword evidence="1" id="KW-0732">Signal</keyword>
<dbReference type="RefSeq" id="WP_081573243.1">
    <property type="nucleotide sequence ID" value="NZ_JAGKRE010000011.1"/>
</dbReference>
<keyword evidence="3" id="KW-1185">Reference proteome</keyword>
<proteinExistence type="predicted"/>
<gene>
    <name evidence="2" type="ORF">CBW21_05540</name>
</gene>
<dbReference type="AlphaFoldDB" id="A0A202BD72"/>
<evidence type="ECO:0000313" key="2">
    <source>
        <dbReference type="EMBL" id="OVE49352.1"/>
    </source>
</evidence>
<protein>
    <recommendedName>
        <fullName evidence="4">Type 1 fimbrial protein</fullName>
    </recommendedName>
</protein>